<dbReference type="PANTHER" id="PTHR43157">
    <property type="entry name" value="PHOSPHATIDYLINOSITOL-GLYCAN BIOSYNTHESIS CLASS F PROTEIN-RELATED"/>
    <property type="match status" value="1"/>
</dbReference>
<dbReference type="Gene3D" id="3.40.50.720">
    <property type="entry name" value="NAD(P)-binding Rossmann-like Domain"/>
    <property type="match status" value="1"/>
</dbReference>
<dbReference type="EMBL" id="CP108330">
    <property type="protein sequence ID" value="WUR36361.1"/>
    <property type="molecule type" value="Genomic_DNA"/>
</dbReference>
<name>A0ABZ1UZR2_9ACTN</name>
<organism evidence="2 3">
    <name type="scientific">Streptomyces griseoaurantiacus</name>
    <dbReference type="NCBI Taxonomy" id="68213"/>
    <lineage>
        <taxon>Bacteria</taxon>
        <taxon>Bacillati</taxon>
        <taxon>Actinomycetota</taxon>
        <taxon>Actinomycetes</taxon>
        <taxon>Kitasatosporales</taxon>
        <taxon>Streptomycetaceae</taxon>
        <taxon>Streptomyces</taxon>
        <taxon>Streptomyces aurantiacus group</taxon>
    </lineage>
</organism>
<sequence>MSRSTEFAGRSVPKTIVVTGASDGIGAAAARLLVRDGHDVIVVGRSEAKTRAVGEELGVPSFVADFARLHHVRALAAQLAEHRPNIDVLVNNAGAILGDRRVTADGFEETFQVNYLAPFLLTNLLLDRLLASGGLVVQTSSNAARLSARVDLDDLNNARNYSPVRAYGNAKLELVLFTRELHDRYHERGLSAVAFHPGGVSSNFARTSRSSVGALFRTPVPRLFFQPPRKAAGHLLRFVTPAPGEALVSGAYYENGRPRTVKAPPVASRLWETTAALLGLDEG</sequence>
<keyword evidence="3" id="KW-1185">Reference proteome</keyword>
<dbReference type="InterPro" id="IPR002347">
    <property type="entry name" value="SDR_fam"/>
</dbReference>
<dbReference type="InterPro" id="IPR036291">
    <property type="entry name" value="NAD(P)-bd_dom_sf"/>
</dbReference>
<dbReference type="PANTHER" id="PTHR43157:SF31">
    <property type="entry name" value="PHOSPHATIDYLINOSITOL-GLYCAN BIOSYNTHESIS CLASS F PROTEIN"/>
    <property type="match status" value="1"/>
</dbReference>
<dbReference type="Proteomes" id="UP001432161">
    <property type="component" value="Chromosome"/>
</dbReference>
<evidence type="ECO:0000313" key="3">
    <source>
        <dbReference type="Proteomes" id="UP001432161"/>
    </source>
</evidence>
<reference evidence="2" key="1">
    <citation type="submission" date="2022-10" db="EMBL/GenBank/DDBJ databases">
        <title>The complete genomes of actinobacterial strains from the NBC collection.</title>
        <authorList>
            <person name="Joergensen T.S."/>
            <person name="Alvarez Arevalo M."/>
            <person name="Sterndorff E.B."/>
            <person name="Faurdal D."/>
            <person name="Vuksanovic O."/>
            <person name="Mourched A.-S."/>
            <person name="Charusanti P."/>
            <person name="Shaw S."/>
            <person name="Blin K."/>
            <person name="Weber T."/>
        </authorList>
    </citation>
    <scope>NUCLEOTIDE SEQUENCE</scope>
    <source>
        <strain evidence="2">NBC_00489</strain>
    </source>
</reference>
<evidence type="ECO:0000313" key="2">
    <source>
        <dbReference type="EMBL" id="WUR36361.1"/>
    </source>
</evidence>
<keyword evidence="1" id="KW-0560">Oxidoreductase</keyword>
<accession>A0ABZ1UZR2</accession>
<dbReference type="SUPFAM" id="SSF51735">
    <property type="entry name" value="NAD(P)-binding Rossmann-fold domains"/>
    <property type="match status" value="1"/>
</dbReference>
<evidence type="ECO:0000256" key="1">
    <source>
        <dbReference type="ARBA" id="ARBA00023002"/>
    </source>
</evidence>
<dbReference type="Pfam" id="PF00106">
    <property type="entry name" value="adh_short"/>
    <property type="match status" value="1"/>
</dbReference>
<dbReference type="PRINTS" id="PR00081">
    <property type="entry name" value="GDHRDH"/>
</dbReference>
<proteinExistence type="predicted"/>
<gene>
    <name evidence="2" type="ORF">OHN36_03775</name>
</gene>
<protein>
    <submittedName>
        <fullName evidence="2">SDR family NAD(P)-dependent oxidoreductase</fullName>
    </submittedName>
</protein>